<feature type="transmembrane region" description="Helical" evidence="7">
    <location>
        <begin position="50"/>
        <end position="72"/>
    </location>
</feature>
<feature type="transmembrane region" description="Helical" evidence="7">
    <location>
        <begin position="179"/>
        <end position="199"/>
    </location>
</feature>
<reference evidence="9 10" key="1">
    <citation type="submission" date="2018-03" db="EMBL/GenBank/DDBJ databases">
        <title>The ancient ancestry and fast evolution of plastids.</title>
        <authorList>
            <person name="Moore K.R."/>
            <person name="Magnabosco C."/>
            <person name="Momper L."/>
            <person name="Gold D.A."/>
            <person name="Bosak T."/>
            <person name="Fournier G.P."/>
        </authorList>
    </citation>
    <scope>NUCLEOTIDE SEQUENCE [LARGE SCALE GENOMIC DNA]</scope>
    <source>
        <strain evidence="9 10">CCALA 016</strain>
    </source>
</reference>
<evidence type="ECO:0000256" key="5">
    <source>
        <dbReference type="ARBA" id="ARBA00022989"/>
    </source>
</evidence>
<dbReference type="PANTHER" id="PTHR23513">
    <property type="entry name" value="INTEGRAL MEMBRANE EFFLUX PROTEIN-RELATED"/>
    <property type="match status" value="1"/>
</dbReference>
<evidence type="ECO:0000256" key="7">
    <source>
        <dbReference type="SAM" id="Phobius"/>
    </source>
</evidence>
<feature type="transmembrane region" description="Helical" evidence="7">
    <location>
        <begin position="325"/>
        <end position="345"/>
    </location>
</feature>
<dbReference type="PANTHER" id="PTHR23513:SF11">
    <property type="entry name" value="STAPHYLOFERRIN A TRANSPORTER"/>
    <property type="match status" value="1"/>
</dbReference>
<dbReference type="InterPro" id="IPR036259">
    <property type="entry name" value="MFS_trans_sf"/>
</dbReference>
<dbReference type="SUPFAM" id="SSF103473">
    <property type="entry name" value="MFS general substrate transporter"/>
    <property type="match status" value="1"/>
</dbReference>
<gene>
    <name evidence="9" type="ORF">C7H19_02700</name>
</gene>
<evidence type="ECO:0000256" key="6">
    <source>
        <dbReference type="ARBA" id="ARBA00023136"/>
    </source>
</evidence>
<keyword evidence="2" id="KW-0813">Transport</keyword>
<evidence type="ECO:0000259" key="8">
    <source>
        <dbReference type="PROSITE" id="PS50850"/>
    </source>
</evidence>
<dbReference type="RefSeq" id="WP_106455346.1">
    <property type="nucleotide sequence ID" value="NZ_PXOH01000002.1"/>
</dbReference>
<dbReference type="InterPro" id="IPR010290">
    <property type="entry name" value="TM_effector"/>
</dbReference>
<feature type="transmembrane region" description="Helical" evidence="7">
    <location>
        <begin position="268"/>
        <end position="287"/>
    </location>
</feature>
<evidence type="ECO:0000256" key="1">
    <source>
        <dbReference type="ARBA" id="ARBA00004651"/>
    </source>
</evidence>
<dbReference type="CDD" id="cd06173">
    <property type="entry name" value="MFS_MefA_like"/>
    <property type="match status" value="1"/>
</dbReference>
<protein>
    <submittedName>
        <fullName evidence="9">Arabinose ABC transporter permease</fullName>
    </submittedName>
</protein>
<keyword evidence="3" id="KW-1003">Cell membrane</keyword>
<evidence type="ECO:0000256" key="4">
    <source>
        <dbReference type="ARBA" id="ARBA00022692"/>
    </source>
</evidence>
<accession>A0A2T1M2K8</accession>
<comment type="caution">
    <text evidence="9">The sequence shown here is derived from an EMBL/GenBank/DDBJ whole genome shotgun (WGS) entry which is preliminary data.</text>
</comment>
<dbReference type="Proteomes" id="UP000239001">
    <property type="component" value="Unassembled WGS sequence"/>
</dbReference>
<keyword evidence="5 7" id="KW-1133">Transmembrane helix</keyword>
<name>A0A2T1M2K8_9CHRO</name>
<comment type="subcellular location">
    <subcellularLocation>
        <location evidence="1">Cell membrane</location>
        <topology evidence="1">Multi-pass membrane protein</topology>
    </subcellularLocation>
</comment>
<evidence type="ECO:0000313" key="9">
    <source>
        <dbReference type="EMBL" id="PSF38981.1"/>
    </source>
</evidence>
<proteinExistence type="predicted"/>
<dbReference type="PROSITE" id="PS50850">
    <property type="entry name" value="MFS"/>
    <property type="match status" value="1"/>
</dbReference>
<dbReference type="EMBL" id="PXOH01000002">
    <property type="protein sequence ID" value="PSF38981.1"/>
    <property type="molecule type" value="Genomic_DNA"/>
</dbReference>
<dbReference type="Pfam" id="PF05977">
    <property type="entry name" value="MFS_3"/>
    <property type="match status" value="1"/>
</dbReference>
<evidence type="ECO:0000313" key="10">
    <source>
        <dbReference type="Proteomes" id="UP000239001"/>
    </source>
</evidence>
<dbReference type="GO" id="GO:0005886">
    <property type="term" value="C:plasma membrane"/>
    <property type="evidence" value="ECO:0007669"/>
    <property type="project" value="UniProtKB-SubCell"/>
</dbReference>
<dbReference type="OrthoDB" id="9809918at2"/>
<evidence type="ECO:0000256" key="2">
    <source>
        <dbReference type="ARBA" id="ARBA00022448"/>
    </source>
</evidence>
<feature type="transmembrane region" description="Helical" evidence="7">
    <location>
        <begin position="84"/>
        <end position="105"/>
    </location>
</feature>
<feature type="transmembrane region" description="Helical" evidence="7">
    <location>
        <begin position="357"/>
        <end position="379"/>
    </location>
</feature>
<keyword evidence="10" id="KW-1185">Reference proteome</keyword>
<feature type="transmembrane region" description="Helical" evidence="7">
    <location>
        <begin position="299"/>
        <end position="319"/>
    </location>
</feature>
<keyword evidence="6 7" id="KW-0472">Membrane</keyword>
<dbReference type="Gene3D" id="1.20.1250.20">
    <property type="entry name" value="MFS general substrate transporter like domains"/>
    <property type="match status" value="1"/>
</dbReference>
<dbReference type="GO" id="GO:0022857">
    <property type="term" value="F:transmembrane transporter activity"/>
    <property type="evidence" value="ECO:0007669"/>
    <property type="project" value="InterPro"/>
</dbReference>
<feature type="domain" description="Major facilitator superfamily (MFS) profile" evidence="8">
    <location>
        <begin position="18"/>
        <end position="410"/>
    </location>
</feature>
<feature type="transmembrane region" description="Helical" evidence="7">
    <location>
        <begin position="385"/>
        <end position="404"/>
    </location>
</feature>
<organism evidence="9 10">
    <name type="scientific">Aphanothece hegewaldii CCALA 016</name>
    <dbReference type="NCBI Taxonomy" id="2107694"/>
    <lineage>
        <taxon>Bacteria</taxon>
        <taxon>Bacillati</taxon>
        <taxon>Cyanobacteriota</taxon>
        <taxon>Cyanophyceae</taxon>
        <taxon>Oscillatoriophycideae</taxon>
        <taxon>Chroococcales</taxon>
        <taxon>Aphanothecaceae</taxon>
        <taxon>Aphanothece</taxon>
    </lineage>
</organism>
<feature type="transmembrane region" description="Helical" evidence="7">
    <location>
        <begin position="241"/>
        <end position="262"/>
    </location>
</feature>
<reference evidence="9 10" key="2">
    <citation type="submission" date="2018-03" db="EMBL/GenBank/DDBJ databases">
        <authorList>
            <person name="Keele B.F."/>
        </authorList>
    </citation>
    <scope>NUCLEOTIDE SEQUENCE [LARGE SCALE GENOMIC DNA]</scope>
    <source>
        <strain evidence="9 10">CCALA 016</strain>
    </source>
</reference>
<evidence type="ECO:0000256" key="3">
    <source>
        <dbReference type="ARBA" id="ARBA00022475"/>
    </source>
</evidence>
<sequence>MSKVTAKSSTWLPLRHSLFRDRLIALIISSVGTWMQDTAGTWLMTSLTTSPLLIALMQTAATLPILLLGLPAGATADIFDRRKLLIFWQSWMLVTALILSVLTFMGWMNPWLLLTLTFCLSLGAAMNNPAWQAIVPELVPRSELPAAIALNSVGFNLARALGPALGGLVVAGFSQANQGAGFVFALNSLSFIAVIFVLYQWHRQPILRSALPTERLFSSIRAGLRYVNHTPAIKAIFIRSFAQMSCLSAMWALLAVVAQQYLKQGAMGYGVLNGCIGLGAIIGAVFLPKIRQRLSADGLLMVSALFCSTTLLIMAYVHYLPIVMAFLFVAGIAWISTTSTLNIAIQLSVAPWVQARTLGVYQMVFQGGLAVGSIVWGIVAEQFGTTTALVCAAVGLIGSLPLAWRYRLMTEIKSDLTPSLHWTEPQVVIELNPSEGPVLVTIEYRINPADEKAFIKAIHKLRLIRLRDGAIRWGIFHDITDASRFVETFVVESWLEHLRQHERFTKSDRLIQQQVRSFHQGEKPPLTSHMIYAHLPN</sequence>
<keyword evidence="4 7" id="KW-0812">Transmembrane</keyword>
<dbReference type="AlphaFoldDB" id="A0A2T1M2K8"/>
<dbReference type="InterPro" id="IPR020846">
    <property type="entry name" value="MFS_dom"/>
</dbReference>